<feature type="domain" description="AB hydrolase-1" evidence="1">
    <location>
        <begin position="17"/>
        <end position="245"/>
    </location>
</feature>
<dbReference type="SUPFAM" id="SSF53474">
    <property type="entry name" value="alpha/beta-Hydrolases"/>
    <property type="match status" value="1"/>
</dbReference>
<dbReference type="PANTHER" id="PTHR43689">
    <property type="entry name" value="HYDROLASE"/>
    <property type="match status" value="1"/>
</dbReference>
<name>A0A330HLW4_9HYPH</name>
<dbReference type="Gene3D" id="3.40.50.1820">
    <property type="entry name" value="alpha/beta hydrolase"/>
    <property type="match status" value="1"/>
</dbReference>
<protein>
    <submittedName>
        <fullName evidence="2">Alpha/beta hydrolase</fullName>
    </submittedName>
</protein>
<organism evidence="2 3">
    <name type="scientific">Mesorhizobium hawassense</name>
    <dbReference type="NCBI Taxonomy" id="1209954"/>
    <lineage>
        <taxon>Bacteria</taxon>
        <taxon>Pseudomonadati</taxon>
        <taxon>Pseudomonadota</taxon>
        <taxon>Alphaproteobacteria</taxon>
        <taxon>Hyphomicrobiales</taxon>
        <taxon>Phyllobacteriaceae</taxon>
        <taxon>Mesorhizobium</taxon>
    </lineage>
</organism>
<dbReference type="AlphaFoldDB" id="A0A330HLW4"/>
<evidence type="ECO:0000313" key="3">
    <source>
        <dbReference type="Proteomes" id="UP000251558"/>
    </source>
</evidence>
<dbReference type="RefSeq" id="WP_112099361.1">
    <property type="nucleotide sequence ID" value="NZ_QMBP01000010.1"/>
</dbReference>
<dbReference type="Pfam" id="PF12697">
    <property type="entry name" value="Abhydrolase_6"/>
    <property type="match status" value="1"/>
</dbReference>
<evidence type="ECO:0000259" key="1">
    <source>
        <dbReference type="Pfam" id="PF12697"/>
    </source>
</evidence>
<dbReference type="InterPro" id="IPR029058">
    <property type="entry name" value="AB_hydrolase_fold"/>
</dbReference>
<keyword evidence="3" id="KW-1185">Reference proteome</keyword>
<dbReference type="PRINTS" id="PR00111">
    <property type="entry name" value="ABHYDROLASE"/>
</dbReference>
<dbReference type="GO" id="GO:0016787">
    <property type="term" value="F:hydrolase activity"/>
    <property type="evidence" value="ECO:0007669"/>
    <property type="project" value="UniProtKB-KW"/>
</dbReference>
<evidence type="ECO:0000313" key="2">
    <source>
        <dbReference type="EMBL" id="RAZ88930.1"/>
    </source>
</evidence>
<keyword evidence="2" id="KW-0378">Hydrolase</keyword>
<dbReference type="InterPro" id="IPR000073">
    <property type="entry name" value="AB_hydrolase_1"/>
</dbReference>
<comment type="caution">
    <text evidence="2">The sequence shown here is derived from an EMBL/GenBank/DDBJ whole genome shotgun (WGS) entry which is preliminary data.</text>
</comment>
<dbReference type="PANTHER" id="PTHR43689:SF8">
    <property type="entry name" value="ALPHA_BETA-HYDROLASES SUPERFAMILY PROTEIN"/>
    <property type="match status" value="1"/>
</dbReference>
<accession>A0A330HLW4</accession>
<sequence>MLPSPHAVECGTGTKTIVLLHGFGSCLAIWRDVAASLLPGMRVLAYDLPGHGHSLECEGMGGAKQAARTILADLAARQLNKIHLVGHSMGGAVATLMALADPGRIASLTLLAPGGFGPEINAALLRRYAAAAGKKEVRACLAAMSGPRNVPPDHVVDALCQMRKRPGQLRALVDMAAAMTRGDRQGVIPSAQLDTLDMPVMVVWGAEDPLLPVEQTEALPSRFHLHHILDAGHMLVEEAPGLVAEIVRRNTRRRGRRQRPVFGAAAS</sequence>
<gene>
    <name evidence="2" type="ORF">DPM33_21105</name>
</gene>
<dbReference type="Proteomes" id="UP000251558">
    <property type="component" value="Unassembled WGS sequence"/>
</dbReference>
<proteinExistence type="predicted"/>
<dbReference type="EMBL" id="QMBP01000010">
    <property type="protein sequence ID" value="RAZ88930.1"/>
    <property type="molecule type" value="Genomic_DNA"/>
</dbReference>
<dbReference type="OrthoDB" id="9804723at2"/>
<reference evidence="2 3" key="1">
    <citation type="submission" date="2018-07" db="EMBL/GenBank/DDBJ databases">
        <title>Diversity of Mesorhizobium strains in Brazil.</title>
        <authorList>
            <person name="Helene L.C.F."/>
            <person name="Dall'Agnol R."/>
            <person name="Delamuta J.R.M."/>
            <person name="Hungria M."/>
        </authorList>
    </citation>
    <scope>NUCLEOTIDE SEQUENCE [LARGE SCALE GENOMIC DNA]</scope>
    <source>
        <strain evidence="2 3">AC99b</strain>
    </source>
</reference>